<organism evidence="5">
    <name type="scientific">Candidatus Methanophagaceae archaeon ANME-1 ERB6</name>
    <dbReference type="NCBI Taxonomy" id="2759912"/>
    <lineage>
        <taxon>Archaea</taxon>
        <taxon>Methanobacteriati</taxon>
        <taxon>Methanobacteriota</taxon>
        <taxon>Stenosarchaea group</taxon>
        <taxon>Methanomicrobia</taxon>
        <taxon>Candidatus Methanophagales</taxon>
        <taxon>Candidatus Methanophagaceae</taxon>
    </lineage>
</organism>
<protein>
    <submittedName>
        <fullName evidence="5">ATP-dependent RNA helicase DbpA</fullName>
        <ecNumber evidence="5">3.6.4.13</ecNumber>
    </submittedName>
</protein>
<dbReference type="PROSITE" id="PS51194">
    <property type="entry name" value="HELICASE_CTER"/>
    <property type="match status" value="1"/>
</dbReference>
<feature type="domain" description="Helicase C-terminal" evidence="4">
    <location>
        <begin position="147"/>
        <end position="294"/>
    </location>
</feature>
<reference evidence="5" key="1">
    <citation type="submission" date="2020-06" db="EMBL/GenBank/DDBJ databases">
        <title>Unique genomic features of the anaerobic methanotrophic archaea.</title>
        <authorList>
            <person name="Chadwick G.L."/>
            <person name="Skennerton C.T."/>
            <person name="Laso-Perez R."/>
            <person name="Leu A.O."/>
            <person name="Speth D.R."/>
            <person name="Yu H."/>
            <person name="Morgan-Lang C."/>
            <person name="Hatzenpichler R."/>
            <person name="Goudeau D."/>
            <person name="Malmstrom R."/>
            <person name="Brazelton W.J."/>
            <person name="Woyke T."/>
            <person name="Hallam S.J."/>
            <person name="Tyson G.W."/>
            <person name="Wegener G."/>
            <person name="Boetius A."/>
            <person name="Orphan V."/>
        </authorList>
    </citation>
    <scope>NUCLEOTIDE SEQUENCE</scope>
</reference>
<dbReference type="InterPro" id="IPR052511">
    <property type="entry name" value="ATP-dep_Helicase"/>
</dbReference>
<dbReference type="GO" id="GO:0003724">
    <property type="term" value="F:RNA helicase activity"/>
    <property type="evidence" value="ECO:0007669"/>
    <property type="project" value="UniProtKB-EC"/>
</dbReference>
<evidence type="ECO:0000256" key="2">
    <source>
        <dbReference type="ARBA" id="ARBA00022840"/>
    </source>
</evidence>
<dbReference type="PANTHER" id="PTHR47962:SF5">
    <property type="entry name" value="ATP-DEPENDENT HELICASE LHR-RELATED"/>
    <property type="match status" value="1"/>
</dbReference>
<dbReference type="InterPro" id="IPR001650">
    <property type="entry name" value="Helicase_C-like"/>
</dbReference>
<dbReference type="Gene3D" id="3.40.50.300">
    <property type="entry name" value="P-loop containing nucleotide triphosphate hydrolases"/>
    <property type="match status" value="2"/>
</dbReference>
<dbReference type="EC" id="3.6.4.13" evidence="5"/>
<dbReference type="AlphaFoldDB" id="A0A7G9YV41"/>
<dbReference type="SMART" id="SM00490">
    <property type="entry name" value="HELICc"/>
    <property type="match status" value="1"/>
</dbReference>
<evidence type="ECO:0000313" key="5">
    <source>
        <dbReference type="EMBL" id="QNO51875.1"/>
    </source>
</evidence>
<evidence type="ECO:0000256" key="1">
    <source>
        <dbReference type="ARBA" id="ARBA00022741"/>
    </source>
</evidence>
<dbReference type="GO" id="GO:0016887">
    <property type="term" value="F:ATP hydrolysis activity"/>
    <property type="evidence" value="ECO:0007669"/>
    <property type="project" value="TreeGrafter"/>
</dbReference>
<dbReference type="EMBL" id="MT631482">
    <property type="protein sequence ID" value="QNO51875.1"/>
    <property type="molecule type" value="Genomic_DNA"/>
</dbReference>
<keyword evidence="5" id="KW-0378">Hydrolase</keyword>
<gene>
    <name evidence="5" type="primary">dbpA</name>
    <name evidence="5" type="ORF">KDDDHKLF_00002</name>
</gene>
<evidence type="ECO:0000259" key="4">
    <source>
        <dbReference type="PROSITE" id="PS51194"/>
    </source>
</evidence>
<feature type="domain" description="Helicase ATP-binding" evidence="3">
    <location>
        <begin position="1"/>
        <end position="133"/>
    </location>
</feature>
<accession>A0A7G9YV41</accession>
<keyword evidence="1" id="KW-0547">Nucleotide-binding</keyword>
<keyword evidence="5" id="KW-0347">Helicase</keyword>
<name>A0A7G9YV41_9EURY</name>
<dbReference type="InterPro" id="IPR014001">
    <property type="entry name" value="Helicase_ATP-bd"/>
</dbReference>
<dbReference type="Pfam" id="PF00270">
    <property type="entry name" value="DEAD"/>
    <property type="match status" value="1"/>
</dbReference>
<keyword evidence="2" id="KW-0067">ATP-binding</keyword>
<proteinExistence type="predicted"/>
<dbReference type="Pfam" id="PF00271">
    <property type="entry name" value="Helicase_C"/>
    <property type="match status" value="1"/>
</dbReference>
<dbReference type="PROSITE" id="PS51192">
    <property type="entry name" value="HELICASE_ATP_BIND_1"/>
    <property type="match status" value="1"/>
</dbReference>
<dbReference type="GO" id="GO:0140097">
    <property type="term" value="F:catalytic activity, acting on DNA"/>
    <property type="evidence" value="ECO:0007669"/>
    <property type="project" value="UniProtKB-ARBA"/>
</dbReference>
<dbReference type="PANTHER" id="PTHR47962">
    <property type="entry name" value="ATP-DEPENDENT HELICASE LHR-RELATED-RELATED"/>
    <property type="match status" value="1"/>
</dbReference>
<evidence type="ECO:0000259" key="3">
    <source>
        <dbReference type="PROSITE" id="PS51192"/>
    </source>
</evidence>
<dbReference type="GO" id="GO:0003677">
    <property type="term" value="F:DNA binding"/>
    <property type="evidence" value="ECO:0007669"/>
    <property type="project" value="TreeGrafter"/>
</dbReference>
<dbReference type="GO" id="GO:0005524">
    <property type="term" value="F:ATP binding"/>
    <property type="evidence" value="ECO:0007669"/>
    <property type="project" value="UniProtKB-KW"/>
</dbReference>
<sequence length="323" mass="36813">MAILYISPTRALVNDVSYRLKEQLEDLGISSSLKTGDSPSFNPKKLPNLLITTPESFDSLLCRHPQVFRELRAIVLDEIHLIDNTYRGDQIRLLLKRLRYITETAFNVYALSATIADPKDIGNRYFNDFEVIKSHGRRELEYTLVKSLKDVFEHARNEKLKKLLIFCNKRKSVEIEAVEARNLWGREKVVVHHGSLSKAIREEAEGFMKESQFGVCIATMTLEIGIDIGDIDAIVLAEVPWSASSLLQRIGRGNRRTQKNRVFALYDSEDEAALLEEMLNVAIDGYVEEVDYLPGLIRSGAANILIALCPPQWFRRRVFFGVI</sequence>
<dbReference type="SUPFAM" id="SSF52540">
    <property type="entry name" value="P-loop containing nucleoside triphosphate hydrolases"/>
    <property type="match status" value="1"/>
</dbReference>
<dbReference type="InterPro" id="IPR027417">
    <property type="entry name" value="P-loop_NTPase"/>
</dbReference>
<dbReference type="InterPro" id="IPR011545">
    <property type="entry name" value="DEAD/DEAH_box_helicase_dom"/>
</dbReference>